<dbReference type="Gene3D" id="2.40.50.140">
    <property type="entry name" value="Nucleic acid-binding proteins"/>
    <property type="match status" value="1"/>
</dbReference>
<dbReference type="InterPro" id="IPR010280">
    <property type="entry name" value="U5_MeTrfase_fam"/>
</dbReference>
<dbReference type="Pfam" id="PF05958">
    <property type="entry name" value="tRNA_U5-meth_tr"/>
    <property type="match status" value="1"/>
</dbReference>
<dbReference type="PROSITE" id="PS50926">
    <property type="entry name" value="TRAM"/>
    <property type="match status" value="1"/>
</dbReference>
<evidence type="ECO:0000256" key="1">
    <source>
        <dbReference type="ARBA" id="ARBA00022603"/>
    </source>
</evidence>
<gene>
    <name evidence="8" type="ORF">SCP_1900710</name>
</gene>
<dbReference type="STRING" id="139825.A0A401H726"/>
<dbReference type="GeneID" id="38787139"/>
<dbReference type="PANTHER" id="PTHR11061">
    <property type="entry name" value="RNA M5U METHYLTRANSFERASE"/>
    <property type="match status" value="1"/>
</dbReference>
<dbReference type="FunCoup" id="A0A401H726">
    <property type="interactions" value="103"/>
</dbReference>
<dbReference type="InterPro" id="IPR030391">
    <property type="entry name" value="MeTrfase_TrmA_CS"/>
</dbReference>
<dbReference type="Proteomes" id="UP000287166">
    <property type="component" value="Unassembled WGS sequence"/>
</dbReference>
<dbReference type="PROSITE" id="PS51622">
    <property type="entry name" value="SAM_MT_RNA_M5U_2"/>
    <property type="match status" value="1"/>
</dbReference>
<name>A0A401H726_9APHY</name>
<evidence type="ECO:0000256" key="5">
    <source>
        <dbReference type="PROSITE-ProRule" id="PRU10015"/>
    </source>
</evidence>
<dbReference type="InterPro" id="IPR029063">
    <property type="entry name" value="SAM-dependent_MTases_sf"/>
</dbReference>
<dbReference type="PANTHER" id="PTHR11061:SF30">
    <property type="entry name" value="TRNA (URACIL(54)-C(5))-METHYLTRANSFERASE"/>
    <property type="match status" value="1"/>
</dbReference>
<proteinExistence type="inferred from homology"/>
<dbReference type="InterPro" id="IPR002792">
    <property type="entry name" value="TRAM_dom"/>
</dbReference>
<dbReference type="Gene3D" id="3.40.50.150">
    <property type="entry name" value="Vaccinia Virus protein VP39"/>
    <property type="match status" value="2"/>
</dbReference>
<dbReference type="GO" id="GO:0030697">
    <property type="term" value="F:tRNA (uracil(54)-C5)-methyltransferase activity, S-adenosyl methionine-dependent"/>
    <property type="evidence" value="ECO:0007669"/>
    <property type="project" value="InterPro"/>
</dbReference>
<dbReference type="InterPro" id="IPR012340">
    <property type="entry name" value="NA-bd_OB-fold"/>
</dbReference>
<dbReference type="SUPFAM" id="SSF53335">
    <property type="entry name" value="S-adenosyl-L-methionine-dependent methyltransferases"/>
    <property type="match status" value="1"/>
</dbReference>
<feature type="binding site" evidence="4">
    <location>
        <position position="444"/>
    </location>
    <ligand>
        <name>S-adenosyl-L-methionine</name>
        <dbReference type="ChEBI" id="CHEBI:59789"/>
    </ligand>
</feature>
<dbReference type="OrthoDB" id="10250660at2759"/>
<feature type="compositionally biased region" description="Basic and acidic residues" evidence="6">
    <location>
        <begin position="23"/>
        <end position="35"/>
    </location>
</feature>
<feature type="active site" description="Nucleophile" evidence="4">
    <location>
        <position position="541"/>
    </location>
</feature>
<keyword evidence="3 4" id="KW-0949">S-adenosyl-L-methionine</keyword>
<dbReference type="InterPro" id="IPR030390">
    <property type="entry name" value="MeTrfase_TrmA_AS"/>
</dbReference>
<organism evidence="8 9">
    <name type="scientific">Sparassis crispa</name>
    <dbReference type="NCBI Taxonomy" id="139825"/>
    <lineage>
        <taxon>Eukaryota</taxon>
        <taxon>Fungi</taxon>
        <taxon>Dikarya</taxon>
        <taxon>Basidiomycota</taxon>
        <taxon>Agaricomycotina</taxon>
        <taxon>Agaricomycetes</taxon>
        <taxon>Polyporales</taxon>
        <taxon>Sparassidaceae</taxon>
        <taxon>Sparassis</taxon>
    </lineage>
</organism>
<keyword evidence="2 4" id="KW-0808">Transferase</keyword>
<sequence>MSHFPEVETGLPAFIHKPPLTKRMADSSSRIRLESDSADQPEDTRPEKKPRLDIASDGGKGKKLASKHGKQGAKKRKARKHALPEPYSPDDVVVRDVAAILGQEAINKAVEDATDWDAPFEQKEELELAVSGLSSSGESLSVAPSSRRPWVVVTPFALPGETIRVRVYRHARLHSYADLLEVVTPNPELRDMSRVHCKYFGKCSGCQYQMLSYDTQLDLKRTVVVKAYQNFSELPPSAIPPILSTMPSPLQYGYRTKITPHFDAPPKKLQNNPPSAPTGTADKPDWLNIGFNRIGTRHVMDIEECPIATPTLNEALIPLREAISKNAYTYKKGVSLLLRDSLEIPTHHADSPGASSVPVSMDCTPPATASNDPSTEKHICVTDHKATVRERVGDKLFEYVAGSFFQNNNSVLLPLTSYVRDAIFPVDKPPSIPDNRPTHLVDAYCGSGLFAITLAPHFETVSGIELSADSIRCATKNAEINSLSHKCTFRAGDAADIFATVQEFPRDRSVLIIDPPRKGTDEKFVEQLLRFGCATVVYVSCNVHTQARDVGMILRKSEEMGAPKYVLETLRGFDLFPQTAHVESVAVLRRI</sequence>
<evidence type="ECO:0000256" key="6">
    <source>
        <dbReference type="SAM" id="MobiDB-lite"/>
    </source>
</evidence>
<evidence type="ECO:0000256" key="2">
    <source>
        <dbReference type="ARBA" id="ARBA00022679"/>
    </source>
</evidence>
<dbReference type="EMBL" id="BFAD01000019">
    <property type="protein sequence ID" value="GBE90222.1"/>
    <property type="molecule type" value="Genomic_DNA"/>
</dbReference>
<evidence type="ECO:0000256" key="4">
    <source>
        <dbReference type="PROSITE-ProRule" id="PRU01024"/>
    </source>
</evidence>
<reference evidence="8 9" key="1">
    <citation type="journal article" date="2018" name="Sci. Rep.">
        <title>Genome sequence of the cauliflower mushroom Sparassis crispa (Hanabiratake) and its association with beneficial usage.</title>
        <authorList>
            <person name="Kiyama R."/>
            <person name="Furutani Y."/>
            <person name="Kawaguchi K."/>
            <person name="Nakanishi T."/>
        </authorList>
    </citation>
    <scope>NUCLEOTIDE SEQUENCE [LARGE SCALE GENOMIC DNA]</scope>
</reference>
<feature type="binding site" evidence="4">
    <location>
        <position position="406"/>
    </location>
    <ligand>
        <name>S-adenosyl-L-methionine</name>
        <dbReference type="ChEBI" id="CHEBI:59789"/>
    </ligand>
</feature>
<comment type="caution">
    <text evidence="8">The sequence shown here is derived from an EMBL/GenBank/DDBJ whole genome shotgun (WGS) entry which is preliminary data.</text>
</comment>
<dbReference type="PROSITE" id="PS51687">
    <property type="entry name" value="SAM_MT_RNA_M5U"/>
    <property type="match status" value="1"/>
</dbReference>
<dbReference type="FunFam" id="2.40.50.140:FF:000201">
    <property type="entry name" value="TRM2p tRNA methyltransferase"/>
    <property type="match status" value="1"/>
</dbReference>
<protein>
    <submittedName>
        <fullName evidence="8">tRNA (Uracil(54)-C(5))-methyltransferase</fullName>
    </submittedName>
</protein>
<dbReference type="AlphaFoldDB" id="A0A401H726"/>
<evidence type="ECO:0000313" key="8">
    <source>
        <dbReference type="EMBL" id="GBE90222.1"/>
    </source>
</evidence>
<dbReference type="PROSITE" id="PS01231">
    <property type="entry name" value="TRMA_2"/>
    <property type="match status" value="1"/>
</dbReference>
<feature type="region of interest" description="Disordered" evidence="6">
    <location>
        <begin position="262"/>
        <end position="283"/>
    </location>
</feature>
<dbReference type="InterPro" id="IPR025795">
    <property type="entry name" value="tRNA_(uracil-5-)_MeTrfase"/>
</dbReference>
<dbReference type="RefSeq" id="XP_027621135.1">
    <property type="nucleotide sequence ID" value="XM_027765334.1"/>
</dbReference>
<keyword evidence="1 4" id="KW-0489">Methyltransferase</keyword>
<keyword evidence="9" id="KW-1185">Reference proteome</keyword>
<dbReference type="Gene3D" id="2.40.50.1070">
    <property type="match status" value="1"/>
</dbReference>
<dbReference type="PROSITE" id="PS01230">
    <property type="entry name" value="TRMA_1"/>
    <property type="match status" value="1"/>
</dbReference>
<accession>A0A401H726</accession>
<evidence type="ECO:0000256" key="3">
    <source>
        <dbReference type="ARBA" id="ARBA00022691"/>
    </source>
</evidence>
<evidence type="ECO:0000259" key="7">
    <source>
        <dbReference type="PROSITE" id="PS50926"/>
    </source>
</evidence>
<feature type="active site" evidence="5">
    <location>
        <position position="541"/>
    </location>
</feature>
<feature type="compositionally biased region" description="Basic residues" evidence="6">
    <location>
        <begin position="61"/>
        <end position="81"/>
    </location>
</feature>
<dbReference type="InParanoid" id="A0A401H726"/>
<evidence type="ECO:0000313" key="9">
    <source>
        <dbReference type="Proteomes" id="UP000287166"/>
    </source>
</evidence>
<dbReference type="SUPFAM" id="SSF50249">
    <property type="entry name" value="Nucleic acid-binding proteins"/>
    <property type="match status" value="1"/>
</dbReference>
<feature type="region of interest" description="Disordered" evidence="6">
    <location>
        <begin position="1"/>
        <end position="88"/>
    </location>
</feature>
<feature type="domain" description="TRAM" evidence="7">
    <location>
        <begin position="119"/>
        <end position="181"/>
    </location>
</feature>
<dbReference type="GO" id="GO:0032259">
    <property type="term" value="P:methylation"/>
    <property type="evidence" value="ECO:0007669"/>
    <property type="project" value="UniProtKB-KW"/>
</dbReference>
<dbReference type="GO" id="GO:0008033">
    <property type="term" value="P:tRNA processing"/>
    <property type="evidence" value="ECO:0007669"/>
    <property type="project" value="InterPro"/>
</dbReference>
<feature type="compositionally biased region" description="Basic and acidic residues" evidence="6">
    <location>
        <begin position="42"/>
        <end position="54"/>
    </location>
</feature>
<feature type="binding site" evidence="4">
    <location>
        <position position="465"/>
    </location>
    <ligand>
        <name>S-adenosyl-L-methionine</name>
        <dbReference type="ChEBI" id="CHEBI:59789"/>
    </ligand>
</feature>
<dbReference type="GO" id="GO:0009451">
    <property type="term" value="P:RNA modification"/>
    <property type="evidence" value="ECO:0007669"/>
    <property type="project" value="UniProtKB-ARBA"/>
</dbReference>
<feature type="binding site" evidence="4">
    <location>
        <position position="514"/>
    </location>
    <ligand>
        <name>S-adenosyl-L-methionine</name>
        <dbReference type="ChEBI" id="CHEBI:59789"/>
    </ligand>
</feature>
<comment type="similarity">
    <text evidence="4">Belongs to the class I-like SAM-binding methyltransferase superfamily. RNA M5U methyltransferase family.</text>
</comment>